<dbReference type="SUPFAM" id="SSF52172">
    <property type="entry name" value="CheY-like"/>
    <property type="match status" value="1"/>
</dbReference>
<dbReference type="PROSITE" id="PS50921">
    <property type="entry name" value="ANTAR"/>
    <property type="match status" value="1"/>
</dbReference>
<gene>
    <name evidence="6" type="ORF">E3T48_07615</name>
</gene>
<keyword evidence="2" id="KW-0418">Kinase</keyword>
<comment type="caution">
    <text evidence="6">The sequence shown here is derived from an EMBL/GenBank/DDBJ whole genome shotgun (WGS) entry which is preliminary data.</text>
</comment>
<dbReference type="GO" id="GO:0003723">
    <property type="term" value="F:RNA binding"/>
    <property type="evidence" value="ECO:0007669"/>
    <property type="project" value="InterPro"/>
</dbReference>
<evidence type="ECO:0000256" key="1">
    <source>
        <dbReference type="ARBA" id="ARBA00022679"/>
    </source>
</evidence>
<dbReference type="EMBL" id="SOHH01000061">
    <property type="protein sequence ID" value="TFD78293.1"/>
    <property type="molecule type" value="Genomic_DNA"/>
</dbReference>
<dbReference type="InterPro" id="IPR003018">
    <property type="entry name" value="GAF"/>
</dbReference>
<dbReference type="InterPro" id="IPR005561">
    <property type="entry name" value="ANTAR"/>
</dbReference>
<dbReference type="GO" id="GO:0016301">
    <property type="term" value="F:kinase activity"/>
    <property type="evidence" value="ECO:0007669"/>
    <property type="project" value="UniProtKB-KW"/>
</dbReference>
<dbReference type="SUPFAM" id="SSF55781">
    <property type="entry name" value="GAF domain-like"/>
    <property type="match status" value="1"/>
</dbReference>
<dbReference type="InterPro" id="IPR036388">
    <property type="entry name" value="WH-like_DNA-bd_sf"/>
</dbReference>
<feature type="domain" description="ANTAR" evidence="5">
    <location>
        <begin position="170"/>
        <end position="231"/>
    </location>
</feature>
<dbReference type="RefSeq" id="WP_134523388.1">
    <property type="nucleotide sequence ID" value="NZ_SOHH01000061.1"/>
</dbReference>
<dbReference type="AlphaFoldDB" id="A0A4R9BB61"/>
<evidence type="ECO:0000256" key="4">
    <source>
        <dbReference type="ARBA" id="ARBA00023163"/>
    </source>
</evidence>
<dbReference type="Proteomes" id="UP000298313">
    <property type="component" value="Unassembled WGS sequence"/>
</dbReference>
<dbReference type="Gene3D" id="1.10.10.10">
    <property type="entry name" value="Winged helix-like DNA-binding domain superfamily/Winged helix DNA-binding domain"/>
    <property type="match status" value="1"/>
</dbReference>
<dbReference type="Pfam" id="PF03861">
    <property type="entry name" value="ANTAR"/>
    <property type="match status" value="1"/>
</dbReference>
<evidence type="ECO:0000313" key="7">
    <source>
        <dbReference type="Proteomes" id="UP000298313"/>
    </source>
</evidence>
<keyword evidence="4" id="KW-0804">Transcription</keyword>
<dbReference type="Pfam" id="PF13185">
    <property type="entry name" value="GAF_2"/>
    <property type="match status" value="1"/>
</dbReference>
<reference evidence="6 7" key="1">
    <citation type="submission" date="2019-03" db="EMBL/GenBank/DDBJ databases">
        <title>Genomics of glacier-inhabiting Cryobacterium strains.</title>
        <authorList>
            <person name="Liu Q."/>
            <person name="Xin Y.-H."/>
        </authorList>
    </citation>
    <scope>NUCLEOTIDE SEQUENCE [LARGE SCALE GENOMIC DNA]</scope>
    <source>
        <strain evidence="6 7">Hh4</strain>
    </source>
</reference>
<dbReference type="OrthoDB" id="3683444at2"/>
<keyword evidence="3" id="KW-0805">Transcription regulation</keyword>
<evidence type="ECO:0000259" key="5">
    <source>
        <dbReference type="PROSITE" id="PS50921"/>
    </source>
</evidence>
<dbReference type="SMART" id="SM01012">
    <property type="entry name" value="ANTAR"/>
    <property type="match status" value="1"/>
</dbReference>
<dbReference type="Gene3D" id="3.30.450.40">
    <property type="match status" value="1"/>
</dbReference>
<dbReference type="InterPro" id="IPR029016">
    <property type="entry name" value="GAF-like_dom_sf"/>
</dbReference>
<keyword evidence="1" id="KW-0808">Transferase</keyword>
<evidence type="ECO:0000256" key="3">
    <source>
        <dbReference type="ARBA" id="ARBA00023015"/>
    </source>
</evidence>
<dbReference type="InterPro" id="IPR012074">
    <property type="entry name" value="GAF_ANTAR"/>
</dbReference>
<name>A0A4R9BB61_9MICO</name>
<dbReference type="InterPro" id="IPR011006">
    <property type="entry name" value="CheY-like_superfamily"/>
</dbReference>
<accession>A0A4R9BB61</accession>
<proteinExistence type="predicted"/>
<evidence type="ECO:0000256" key="2">
    <source>
        <dbReference type="ARBA" id="ARBA00022777"/>
    </source>
</evidence>
<dbReference type="SMART" id="SM00065">
    <property type="entry name" value="GAF"/>
    <property type="match status" value="1"/>
</dbReference>
<dbReference type="PIRSF" id="PIRSF036625">
    <property type="entry name" value="GAF_ANTAR"/>
    <property type="match status" value="1"/>
</dbReference>
<protein>
    <submittedName>
        <fullName evidence="6">ANTAR domain-containing protein</fullName>
    </submittedName>
</protein>
<evidence type="ECO:0000313" key="6">
    <source>
        <dbReference type="EMBL" id="TFD78293.1"/>
    </source>
</evidence>
<organism evidence="6 7">
    <name type="scientific">Cryobacterium fucosi</name>
    <dbReference type="NCBI Taxonomy" id="1259157"/>
    <lineage>
        <taxon>Bacteria</taxon>
        <taxon>Bacillati</taxon>
        <taxon>Actinomycetota</taxon>
        <taxon>Actinomycetes</taxon>
        <taxon>Micrococcales</taxon>
        <taxon>Microbacteriaceae</taxon>
        <taxon>Cryobacterium</taxon>
    </lineage>
</organism>
<sequence>MIDGTREDRLIDTFATLADTLVAGYDVVELLQTLVESCASLFDITAAGVLLLDVDGQLEVVASTSEASRLVEVMQLSARAGPCVECFTTGTVVSLPNVEDSPPGWQRFRDSAREQGFAAVYAVPLRLRETTIGALNLLSSVPGALRQQDVRAAQALADVATIGILQERTLRESNTVREQLTNALNSRVLIEQAKGVIAQSRGVSMEEAFVLLRNYARSNRLMLSQVAQGLVDEGGRNSDDGWLLRGV</sequence>
<keyword evidence="7" id="KW-1185">Reference proteome</keyword>